<evidence type="ECO:0000259" key="3">
    <source>
        <dbReference type="PROSITE" id="PS50004"/>
    </source>
</evidence>
<dbReference type="PANTHER" id="PTHR10024:SF252">
    <property type="entry name" value="SYNAPTOTAGMIN-12"/>
    <property type="match status" value="1"/>
</dbReference>
<evidence type="ECO:0000256" key="1">
    <source>
        <dbReference type="SAM" id="MobiDB-lite"/>
    </source>
</evidence>
<dbReference type="GO" id="GO:0000149">
    <property type="term" value="F:SNARE binding"/>
    <property type="evidence" value="ECO:0007669"/>
    <property type="project" value="TreeGrafter"/>
</dbReference>
<feature type="region of interest" description="Disordered" evidence="1">
    <location>
        <begin position="182"/>
        <end position="229"/>
    </location>
</feature>
<protein>
    <submittedName>
        <fullName evidence="5">Synaptotagmin-12</fullName>
    </submittedName>
</protein>
<dbReference type="OrthoDB" id="67700at2759"/>
<organism evidence="4 5">
    <name type="scientific">Sitophilus oryzae</name>
    <name type="common">Rice weevil</name>
    <name type="synonym">Curculio oryzae</name>
    <dbReference type="NCBI Taxonomy" id="7048"/>
    <lineage>
        <taxon>Eukaryota</taxon>
        <taxon>Metazoa</taxon>
        <taxon>Ecdysozoa</taxon>
        <taxon>Arthropoda</taxon>
        <taxon>Hexapoda</taxon>
        <taxon>Insecta</taxon>
        <taxon>Pterygota</taxon>
        <taxon>Neoptera</taxon>
        <taxon>Endopterygota</taxon>
        <taxon>Coleoptera</taxon>
        <taxon>Polyphaga</taxon>
        <taxon>Cucujiformia</taxon>
        <taxon>Curculionidae</taxon>
        <taxon>Dryophthorinae</taxon>
        <taxon>Sitophilus</taxon>
    </lineage>
</organism>
<feature type="domain" description="C2" evidence="3">
    <location>
        <begin position="398"/>
        <end position="532"/>
    </location>
</feature>
<dbReference type="GO" id="GO:0005886">
    <property type="term" value="C:plasma membrane"/>
    <property type="evidence" value="ECO:0007669"/>
    <property type="project" value="TreeGrafter"/>
</dbReference>
<sequence>MGSEQLALTVICVILIALLVFFAFYHSFSIINWINAWITSNKEEKVGLTRLKGHYNANGYLVQSDSDIQLDWTSGSFKRFDSVDRDFRISIATTSLTDWQVSSEENDFIPPQPLRPAPVPTSITLPSVSIEKKDELVEEEKDQNKTTTTKTSRGLVIESTTISPIPRPVSSVNVATLASQSSFPVNLDPPPPSPSRNVSRTQSAPLKLSSAATQQQISEIKDKSGDVGASSSFEETDVISDNLKRALSCDSVCSDTSVALGDLEDLNVSGYLCIGLEYDSESWDFIVNVLEAKNLSGVAIVDGFMDTYVRVSLLPDKEATIQTKVYRSTSSPSYKERFLFSLNPREQMQRALCFQLYATDYQSHTLIGEGELRLTDVSLRQPVTTWVTLTDTGQRGTEFGEIMFSLSYLPTAERLTVVVVKARNLKFQPGSSGEVFVKVYLMVQNKKINKKKTSTKKGEHCPIFNEAMMFSVPVHALNTIQMRLTVAEVSSEDNSKAIPLGHVIVGGQATGRPLSHWNQMLIALRKPVAMWHTLRK</sequence>
<dbReference type="InterPro" id="IPR000008">
    <property type="entry name" value="C2_dom"/>
</dbReference>
<dbReference type="Gene3D" id="2.60.40.150">
    <property type="entry name" value="C2 domain"/>
    <property type="match status" value="2"/>
</dbReference>
<feature type="region of interest" description="Disordered" evidence="1">
    <location>
        <begin position="130"/>
        <end position="152"/>
    </location>
</feature>
<keyword evidence="2" id="KW-1133">Transmembrane helix</keyword>
<dbReference type="InterPro" id="IPR035892">
    <property type="entry name" value="C2_domain_sf"/>
</dbReference>
<name>A0A6J2X3A1_SITOR</name>
<dbReference type="GO" id="GO:0030276">
    <property type="term" value="F:clathrin binding"/>
    <property type="evidence" value="ECO:0007669"/>
    <property type="project" value="TreeGrafter"/>
</dbReference>
<dbReference type="GO" id="GO:0098793">
    <property type="term" value="C:presynapse"/>
    <property type="evidence" value="ECO:0007669"/>
    <property type="project" value="GOC"/>
</dbReference>
<dbReference type="Pfam" id="PF00168">
    <property type="entry name" value="C2"/>
    <property type="match status" value="2"/>
</dbReference>
<feature type="domain" description="C2" evidence="3">
    <location>
        <begin position="268"/>
        <end position="387"/>
    </location>
</feature>
<dbReference type="InParanoid" id="A0A6J2X3A1"/>
<feature type="transmembrane region" description="Helical" evidence="2">
    <location>
        <begin position="6"/>
        <end position="25"/>
    </location>
</feature>
<dbReference type="GO" id="GO:0048791">
    <property type="term" value="P:calcium ion-regulated exocytosis of neurotransmitter"/>
    <property type="evidence" value="ECO:0007669"/>
    <property type="project" value="TreeGrafter"/>
</dbReference>
<dbReference type="GO" id="GO:0005544">
    <property type="term" value="F:calcium-dependent phospholipid binding"/>
    <property type="evidence" value="ECO:0007669"/>
    <property type="project" value="TreeGrafter"/>
</dbReference>
<dbReference type="RefSeq" id="XP_030745465.1">
    <property type="nucleotide sequence ID" value="XM_030889605.1"/>
</dbReference>
<keyword evidence="2" id="KW-0812">Transmembrane</keyword>
<dbReference type="SMART" id="SM00239">
    <property type="entry name" value="C2"/>
    <property type="match status" value="2"/>
</dbReference>
<reference evidence="5" key="1">
    <citation type="submission" date="2025-08" db="UniProtKB">
        <authorList>
            <consortium name="RefSeq"/>
        </authorList>
    </citation>
    <scope>IDENTIFICATION</scope>
    <source>
        <tissue evidence="5">Gonads</tissue>
    </source>
</reference>
<dbReference type="PANTHER" id="PTHR10024">
    <property type="entry name" value="SYNAPTOTAGMIN"/>
    <property type="match status" value="1"/>
</dbReference>
<dbReference type="PROSITE" id="PS50004">
    <property type="entry name" value="C2"/>
    <property type="match status" value="2"/>
</dbReference>
<dbReference type="SUPFAM" id="SSF49562">
    <property type="entry name" value="C2 domain (Calcium/lipid-binding domain, CaLB)"/>
    <property type="match status" value="2"/>
</dbReference>
<evidence type="ECO:0000256" key="2">
    <source>
        <dbReference type="SAM" id="Phobius"/>
    </source>
</evidence>
<dbReference type="AlphaFoldDB" id="A0A6J2X3A1"/>
<dbReference type="GO" id="GO:0001786">
    <property type="term" value="F:phosphatidylserine binding"/>
    <property type="evidence" value="ECO:0007669"/>
    <property type="project" value="TreeGrafter"/>
</dbReference>
<accession>A0A6J2X3A1</accession>
<evidence type="ECO:0000313" key="4">
    <source>
        <dbReference type="Proteomes" id="UP000504635"/>
    </source>
</evidence>
<proteinExistence type="predicted"/>
<dbReference type="Proteomes" id="UP000504635">
    <property type="component" value="Unplaced"/>
</dbReference>
<dbReference type="GO" id="GO:0048488">
    <property type="term" value="P:synaptic vesicle endocytosis"/>
    <property type="evidence" value="ECO:0007669"/>
    <property type="project" value="TreeGrafter"/>
</dbReference>
<keyword evidence="2" id="KW-0472">Membrane</keyword>
<dbReference type="GO" id="GO:0070382">
    <property type="term" value="C:exocytic vesicle"/>
    <property type="evidence" value="ECO:0007669"/>
    <property type="project" value="TreeGrafter"/>
</dbReference>
<dbReference type="FunFam" id="2.60.40.150:FF:000294">
    <property type="entry name" value="Synaptotagmin 1-like Protein"/>
    <property type="match status" value="1"/>
</dbReference>
<dbReference type="GeneID" id="115874444"/>
<keyword evidence="4" id="KW-1185">Reference proteome</keyword>
<dbReference type="FunCoup" id="A0A6J2X3A1">
    <property type="interactions" value="17"/>
</dbReference>
<gene>
    <name evidence="5" type="primary">LOC115874444</name>
</gene>
<evidence type="ECO:0000313" key="5">
    <source>
        <dbReference type="RefSeq" id="XP_030745465.1"/>
    </source>
</evidence>
<dbReference type="KEGG" id="soy:115874444"/>
<dbReference type="GO" id="GO:0005509">
    <property type="term" value="F:calcium ion binding"/>
    <property type="evidence" value="ECO:0007669"/>
    <property type="project" value="TreeGrafter"/>
</dbReference>